<evidence type="ECO:0000256" key="1">
    <source>
        <dbReference type="RuleBase" id="RU000487"/>
    </source>
</evidence>
<dbReference type="SUPFAM" id="SSF53067">
    <property type="entry name" value="Actin-like ATPase domain"/>
    <property type="match status" value="2"/>
</dbReference>
<comment type="caution">
    <text evidence="3">The sequence shown here is derived from an EMBL/GenBank/DDBJ whole genome shotgun (WGS) entry which is preliminary data.</text>
</comment>
<dbReference type="Proteomes" id="UP001163046">
    <property type="component" value="Unassembled WGS sequence"/>
</dbReference>
<reference evidence="3" key="1">
    <citation type="submission" date="2023-01" db="EMBL/GenBank/DDBJ databases">
        <title>Genome assembly of the deep-sea coral Lophelia pertusa.</title>
        <authorList>
            <person name="Herrera S."/>
            <person name="Cordes E."/>
        </authorList>
    </citation>
    <scope>NUCLEOTIDE SEQUENCE</scope>
    <source>
        <strain evidence="3">USNM1676648</strain>
        <tissue evidence="3">Polyp</tissue>
    </source>
</reference>
<keyword evidence="4" id="KW-1185">Reference proteome</keyword>
<feature type="compositionally biased region" description="Basic and acidic residues" evidence="2">
    <location>
        <begin position="479"/>
        <end position="491"/>
    </location>
</feature>
<name>A0A9W9YSM9_9CNID</name>
<evidence type="ECO:0000256" key="2">
    <source>
        <dbReference type="SAM" id="MobiDB-lite"/>
    </source>
</evidence>
<dbReference type="SMART" id="SM00268">
    <property type="entry name" value="ACTIN"/>
    <property type="match status" value="1"/>
</dbReference>
<dbReference type="Gene3D" id="3.30.420.40">
    <property type="match status" value="2"/>
</dbReference>
<dbReference type="Gene3D" id="3.90.640.10">
    <property type="entry name" value="Actin, Chain A, domain 4"/>
    <property type="match status" value="1"/>
</dbReference>
<organism evidence="3 4">
    <name type="scientific">Desmophyllum pertusum</name>
    <dbReference type="NCBI Taxonomy" id="174260"/>
    <lineage>
        <taxon>Eukaryota</taxon>
        <taxon>Metazoa</taxon>
        <taxon>Cnidaria</taxon>
        <taxon>Anthozoa</taxon>
        <taxon>Hexacorallia</taxon>
        <taxon>Scleractinia</taxon>
        <taxon>Caryophylliina</taxon>
        <taxon>Caryophylliidae</taxon>
        <taxon>Desmophyllum</taxon>
    </lineage>
</organism>
<dbReference type="EMBL" id="MU827303">
    <property type="protein sequence ID" value="KAJ7365540.1"/>
    <property type="molecule type" value="Genomic_DNA"/>
</dbReference>
<gene>
    <name evidence="3" type="primary">ACTR10</name>
    <name evidence="3" type="ORF">OS493_005653</name>
</gene>
<feature type="compositionally biased region" description="Low complexity" evidence="2">
    <location>
        <begin position="461"/>
        <end position="477"/>
    </location>
</feature>
<dbReference type="InterPro" id="IPR043129">
    <property type="entry name" value="ATPase_NBD"/>
</dbReference>
<dbReference type="CDD" id="cd10207">
    <property type="entry name" value="ASKHA_NBD_Arp10"/>
    <property type="match status" value="1"/>
</dbReference>
<dbReference type="OrthoDB" id="337660at2759"/>
<dbReference type="InterPro" id="IPR004000">
    <property type="entry name" value="Actin"/>
</dbReference>
<dbReference type="AlphaFoldDB" id="A0A9W9YSM9"/>
<proteinExistence type="inferred from homology"/>
<evidence type="ECO:0000313" key="3">
    <source>
        <dbReference type="EMBL" id="KAJ7365540.1"/>
    </source>
</evidence>
<protein>
    <submittedName>
        <fullName evidence="3">Actin- protein 10</fullName>
    </submittedName>
</protein>
<evidence type="ECO:0000313" key="4">
    <source>
        <dbReference type="Proteomes" id="UP001163046"/>
    </source>
</evidence>
<dbReference type="Pfam" id="PF00022">
    <property type="entry name" value="Actin"/>
    <property type="match status" value="2"/>
</dbReference>
<sequence length="491" mass="54635">MPLFDVIGLGGEKHAVIIDIGAAYTKCGFASETSPRHIIRSVITHTLNGEAETVDVITNEQDRRPDELYSILRDFLHQVYFRYLLVNPRDRRVVICESVLCSTLWRNTIAKVLFKHFEVPSVLFAPHHLLALFTLGAPSGLVLDCGFTETVVLPISFYNLKSRNLKVMLLDPWLHHVYEGTAILKAVRTIPLGSRAIHKHLEEQLMDRSLVQIETGIKPLSSVMNSVGRETLEDIQVRTCFVAPKFSGPEGEQRPASLVPKVDYPLDGGRILRIEGQIREQTFDILFDGDDEEKSIATCLLDSILKCPIDTRKPLAENIVLIGGTVMTPGFKHRLLQEMYCLLQSSEYKENLFIKTIKMHQTPVSANCTSWLGGAIFGALEVLADRSITKERYAQDSNIPDWASCVVQALDNIPILDERTLERPVLSRRQTSGITSTLSNISSSLSSRLLSGGSRSPLASSLLQRVGASPSSGTSSSIKENDKENQKEQKQ</sequence>
<feature type="region of interest" description="Disordered" evidence="2">
    <location>
        <begin position="461"/>
        <end position="491"/>
    </location>
</feature>
<accession>A0A9W9YSM9</accession>
<dbReference type="PANTHER" id="PTHR11937">
    <property type="entry name" value="ACTIN"/>
    <property type="match status" value="1"/>
</dbReference>
<comment type="similarity">
    <text evidence="1">Belongs to the actin family.</text>
</comment>